<evidence type="ECO:0000256" key="1">
    <source>
        <dbReference type="ARBA" id="ARBA00022857"/>
    </source>
</evidence>
<evidence type="ECO:0000259" key="3">
    <source>
        <dbReference type="SMART" id="SM00829"/>
    </source>
</evidence>
<protein>
    <submittedName>
        <fullName evidence="4">NAD(P)H-quinone oxidoreductase</fullName>
    </submittedName>
</protein>
<dbReference type="InterPro" id="IPR011032">
    <property type="entry name" value="GroES-like_sf"/>
</dbReference>
<dbReference type="Proteomes" id="UP000550508">
    <property type="component" value="Unassembled WGS sequence"/>
</dbReference>
<gene>
    <name evidence="4" type="ORF">HQ945_14405</name>
</gene>
<evidence type="ECO:0000313" key="5">
    <source>
        <dbReference type="Proteomes" id="UP000550508"/>
    </source>
</evidence>
<proteinExistence type="predicted"/>
<dbReference type="InterPro" id="IPR013149">
    <property type="entry name" value="ADH-like_C"/>
</dbReference>
<dbReference type="PANTHER" id="PTHR48106:SF8">
    <property type="entry name" value="OS02G0805600 PROTEIN"/>
    <property type="match status" value="1"/>
</dbReference>
<feature type="domain" description="Enoyl reductase (ER)" evidence="3">
    <location>
        <begin position="18"/>
        <end position="331"/>
    </location>
</feature>
<sequence>MAEKIPTTMTAIEITQPGGPLVLKAGKRGVPEPGPGELLIEVKAAGVNRPDVLQRQGHYPPPAGASDIPGLEISGDIVAVGANVTRFRIGERVTALVAGGGYAEFCSVHETNALPIPAGYGYIEAAAIPETYFTVWHNVFQRGALKEGETFLVHGGSSGIGTTAIQLAHAFGASVMTTVGSQEKREACLKLGASHAINYREEDFVKAVKDATEGKGANLILDMVGGDYIERNYEAAALDGRIVQIAFLHGAKATSDISKLMVKRLTHTGSTLRNRPVEFKAGIARALETKVWPLLVERRVAPVIDMVYPLHEAWRAHERMEDGHHIGKIVLDVG</sequence>
<keyword evidence="1" id="KW-0521">NADP</keyword>
<reference evidence="4 5" key="1">
    <citation type="submission" date="2020-05" db="EMBL/GenBank/DDBJ databases">
        <authorList>
            <person name="Kim M.K."/>
        </authorList>
    </citation>
    <scope>NUCLEOTIDE SEQUENCE [LARGE SCALE GENOMIC DNA]</scope>
    <source>
        <strain evidence="4 5">BT25</strain>
    </source>
</reference>
<comment type="caution">
    <text evidence="4">The sequence shown here is derived from an EMBL/GenBank/DDBJ whole genome shotgun (WGS) entry which is preliminary data.</text>
</comment>
<dbReference type="Gene3D" id="3.90.180.10">
    <property type="entry name" value="Medium-chain alcohol dehydrogenases, catalytic domain"/>
    <property type="match status" value="1"/>
</dbReference>
<dbReference type="NCBIfam" id="TIGR02824">
    <property type="entry name" value="quinone_pig3"/>
    <property type="match status" value="1"/>
</dbReference>
<accession>A0A849VR13</accession>
<dbReference type="EMBL" id="JABUMX010000003">
    <property type="protein sequence ID" value="NTS32448.1"/>
    <property type="molecule type" value="Genomic_DNA"/>
</dbReference>
<dbReference type="RefSeq" id="WP_113281494.1">
    <property type="nucleotide sequence ID" value="NZ_JABUMX010000003.1"/>
</dbReference>
<dbReference type="PANTHER" id="PTHR48106">
    <property type="entry name" value="QUINONE OXIDOREDUCTASE PIG3-RELATED"/>
    <property type="match status" value="1"/>
</dbReference>
<organism evidence="4 5">
    <name type="scientific">Phyllobacterium pellucidum</name>
    <dbReference type="NCBI Taxonomy" id="2740464"/>
    <lineage>
        <taxon>Bacteria</taxon>
        <taxon>Pseudomonadati</taxon>
        <taxon>Pseudomonadota</taxon>
        <taxon>Alphaproteobacteria</taxon>
        <taxon>Hyphomicrobiales</taxon>
        <taxon>Phyllobacteriaceae</taxon>
        <taxon>Phyllobacterium</taxon>
    </lineage>
</organism>
<name>A0A849VR13_9HYPH</name>
<dbReference type="Pfam" id="PF08240">
    <property type="entry name" value="ADH_N"/>
    <property type="match status" value="1"/>
</dbReference>
<keyword evidence="2" id="KW-0560">Oxidoreductase</keyword>
<dbReference type="CDD" id="cd05276">
    <property type="entry name" value="p53_inducible_oxidoreductase"/>
    <property type="match status" value="1"/>
</dbReference>
<dbReference type="GO" id="GO:0070402">
    <property type="term" value="F:NADPH binding"/>
    <property type="evidence" value="ECO:0007669"/>
    <property type="project" value="TreeGrafter"/>
</dbReference>
<dbReference type="InterPro" id="IPR036291">
    <property type="entry name" value="NAD(P)-bd_dom_sf"/>
</dbReference>
<dbReference type="AlphaFoldDB" id="A0A849VR13"/>
<dbReference type="InterPro" id="IPR014189">
    <property type="entry name" value="Quinone_OxRdtase_PIG3"/>
</dbReference>
<dbReference type="SUPFAM" id="SSF51735">
    <property type="entry name" value="NAD(P)-binding Rossmann-fold domains"/>
    <property type="match status" value="1"/>
</dbReference>
<evidence type="ECO:0000313" key="4">
    <source>
        <dbReference type="EMBL" id="NTS32448.1"/>
    </source>
</evidence>
<dbReference type="InterPro" id="IPR013154">
    <property type="entry name" value="ADH-like_N"/>
</dbReference>
<dbReference type="InterPro" id="IPR020843">
    <property type="entry name" value="ER"/>
</dbReference>
<dbReference type="Gene3D" id="3.40.50.720">
    <property type="entry name" value="NAD(P)-binding Rossmann-like Domain"/>
    <property type="match status" value="1"/>
</dbReference>
<dbReference type="SMART" id="SM00829">
    <property type="entry name" value="PKS_ER"/>
    <property type="match status" value="1"/>
</dbReference>
<dbReference type="SUPFAM" id="SSF50129">
    <property type="entry name" value="GroES-like"/>
    <property type="match status" value="1"/>
</dbReference>
<dbReference type="Pfam" id="PF00107">
    <property type="entry name" value="ADH_zinc_N"/>
    <property type="match status" value="1"/>
</dbReference>
<dbReference type="GO" id="GO:0016651">
    <property type="term" value="F:oxidoreductase activity, acting on NAD(P)H"/>
    <property type="evidence" value="ECO:0007669"/>
    <property type="project" value="TreeGrafter"/>
</dbReference>
<keyword evidence="5" id="KW-1185">Reference proteome</keyword>
<evidence type="ECO:0000256" key="2">
    <source>
        <dbReference type="ARBA" id="ARBA00023002"/>
    </source>
</evidence>